<dbReference type="Proteomes" id="UP000605013">
    <property type="component" value="Unassembled WGS sequence"/>
</dbReference>
<name>A0ABS1WH56_9FLAO</name>
<keyword evidence="2" id="KW-1185">Reference proteome</keyword>
<gene>
    <name evidence="1" type="ORF">JAO71_01470</name>
</gene>
<dbReference type="RefSeq" id="WP_162874881.1">
    <property type="nucleotide sequence ID" value="NZ_JAEMEF010000001.1"/>
</dbReference>
<reference evidence="1 2" key="1">
    <citation type="submission" date="2020-12" db="EMBL/GenBank/DDBJ databases">
        <title>Olleya sediminilitoris sp. nov., isolated from a tidal flat.</title>
        <authorList>
            <person name="Park S."/>
            <person name="Yoon J.-H."/>
        </authorList>
    </citation>
    <scope>NUCLEOTIDE SEQUENCE [LARGE SCALE GENOMIC DNA]</scope>
    <source>
        <strain evidence="1 2">YSTF-M6</strain>
    </source>
</reference>
<proteinExistence type="predicted"/>
<evidence type="ECO:0000313" key="1">
    <source>
        <dbReference type="EMBL" id="MBL7558456.1"/>
    </source>
</evidence>
<organism evidence="1 2">
    <name type="scientific">Olleya sediminilitoris</name>
    <dbReference type="NCBI Taxonomy" id="2795739"/>
    <lineage>
        <taxon>Bacteria</taxon>
        <taxon>Pseudomonadati</taxon>
        <taxon>Bacteroidota</taxon>
        <taxon>Flavobacteriia</taxon>
        <taxon>Flavobacteriales</taxon>
        <taxon>Flavobacteriaceae</taxon>
    </lineage>
</organism>
<evidence type="ECO:0000313" key="2">
    <source>
        <dbReference type="Proteomes" id="UP000605013"/>
    </source>
</evidence>
<comment type="caution">
    <text evidence="1">The sequence shown here is derived from an EMBL/GenBank/DDBJ whole genome shotgun (WGS) entry which is preliminary data.</text>
</comment>
<dbReference type="EMBL" id="JAEMEF010000001">
    <property type="protein sequence ID" value="MBL7558456.1"/>
    <property type="molecule type" value="Genomic_DNA"/>
</dbReference>
<sequence>MCFKNQLQGKRKTGDVMVGDVAVAKNLTEKQYAEFIEEATEEAFKKRHDS</sequence>
<protein>
    <submittedName>
        <fullName evidence="1">Uncharacterized protein</fullName>
    </submittedName>
</protein>
<accession>A0ABS1WH56</accession>